<dbReference type="InterPro" id="IPR050109">
    <property type="entry name" value="HTH-type_TetR-like_transc_reg"/>
</dbReference>
<dbReference type="InterPro" id="IPR036271">
    <property type="entry name" value="Tet_transcr_reg_TetR-rel_C_sf"/>
</dbReference>
<dbReference type="Gene3D" id="1.10.357.10">
    <property type="entry name" value="Tetracycline Repressor, domain 2"/>
    <property type="match status" value="1"/>
</dbReference>
<feature type="domain" description="HTH tetR-type" evidence="3">
    <location>
        <begin position="7"/>
        <end position="67"/>
    </location>
</feature>
<dbReference type="Pfam" id="PF00440">
    <property type="entry name" value="TetR_N"/>
    <property type="match status" value="1"/>
</dbReference>
<dbReference type="SUPFAM" id="SSF48498">
    <property type="entry name" value="Tetracyclin repressor-like, C-terminal domain"/>
    <property type="match status" value="1"/>
</dbReference>
<name>A0A845LDK3_HELGE</name>
<dbReference type="PANTHER" id="PTHR30055">
    <property type="entry name" value="HTH-TYPE TRANSCRIPTIONAL REGULATOR RUTR"/>
    <property type="match status" value="1"/>
</dbReference>
<dbReference type="InterPro" id="IPR009057">
    <property type="entry name" value="Homeodomain-like_sf"/>
</dbReference>
<evidence type="ECO:0000313" key="4">
    <source>
        <dbReference type="EMBL" id="MZP43631.1"/>
    </source>
</evidence>
<accession>A0A845LDK3</accession>
<feature type="DNA-binding region" description="H-T-H motif" evidence="2">
    <location>
        <begin position="30"/>
        <end position="49"/>
    </location>
</feature>
<keyword evidence="5" id="KW-1185">Reference proteome</keyword>
<dbReference type="InterPro" id="IPR001647">
    <property type="entry name" value="HTH_TetR"/>
</dbReference>
<dbReference type="Gene3D" id="1.10.10.60">
    <property type="entry name" value="Homeodomain-like"/>
    <property type="match status" value="1"/>
</dbReference>
<dbReference type="Proteomes" id="UP000471031">
    <property type="component" value="Unassembled WGS sequence"/>
</dbReference>
<dbReference type="AlphaFoldDB" id="A0A845LDK3"/>
<dbReference type="GO" id="GO:0003700">
    <property type="term" value="F:DNA-binding transcription factor activity"/>
    <property type="evidence" value="ECO:0007669"/>
    <property type="project" value="TreeGrafter"/>
</dbReference>
<dbReference type="OrthoDB" id="9812993at2"/>
<keyword evidence="1 2" id="KW-0238">DNA-binding</keyword>
<proteinExistence type="predicted"/>
<protein>
    <submittedName>
        <fullName evidence="4">TetR family transcriptional regulator</fullName>
    </submittedName>
</protein>
<organism evidence="4 5">
    <name type="scientific">Heliomicrobium gestii</name>
    <name type="common">Heliobacterium gestii</name>
    <dbReference type="NCBI Taxonomy" id="2699"/>
    <lineage>
        <taxon>Bacteria</taxon>
        <taxon>Bacillati</taxon>
        <taxon>Bacillota</taxon>
        <taxon>Clostridia</taxon>
        <taxon>Eubacteriales</taxon>
        <taxon>Heliobacteriaceae</taxon>
        <taxon>Heliomicrobium</taxon>
    </lineage>
</organism>
<dbReference type="Pfam" id="PF08359">
    <property type="entry name" value="TetR_C_4"/>
    <property type="match status" value="1"/>
</dbReference>
<evidence type="ECO:0000256" key="1">
    <source>
        <dbReference type="ARBA" id="ARBA00023125"/>
    </source>
</evidence>
<dbReference type="SUPFAM" id="SSF46689">
    <property type="entry name" value="Homeodomain-like"/>
    <property type="match status" value="1"/>
</dbReference>
<evidence type="ECO:0000313" key="5">
    <source>
        <dbReference type="Proteomes" id="UP000471031"/>
    </source>
</evidence>
<dbReference type="RefSeq" id="WP_161262202.1">
    <property type="nucleotide sequence ID" value="NZ_JAFBDC010000009.1"/>
</dbReference>
<dbReference type="PRINTS" id="PR00455">
    <property type="entry name" value="HTHTETR"/>
</dbReference>
<reference evidence="4 5" key="1">
    <citation type="submission" date="2020-01" db="EMBL/GenBank/DDBJ databases">
        <title>Whole genome sequence of Heliobacterium gestii DSM 11169.</title>
        <authorList>
            <person name="Kyndt J.A."/>
            <person name="Meyer T.E."/>
        </authorList>
    </citation>
    <scope>NUCLEOTIDE SEQUENCE [LARGE SCALE GENOMIC DNA]</scope>
    <source>
        <strain evidence="4 5">DSM 11169</strain>
    </source>
</reference>
<gene>
    <name evidence="4" type="ORF">GTO89_11320</name>
</gene>
<evidence type="ECO:0000256" key="2">
    <source>
        <dbReference type="PROSITE-ProRule" id="PRU00335"/>
    </source>
</evidence>
<sequence>MTRQREKDKLPIIIEAAKVIFACYGFHDSHIAKIAKQAGIAEGTIYLYVRSKEELMIRLFEHQVGSFIAALQEQLRSIDDARAQIRCIIQQHLAKLEEDPELARVFQFELRQPNLTIREGIAPILRQYFQIIEHTIRLGQQQGHFDPTLSAVLVRKLIFGGINEVATSWVFSQKDYSLRSQGEPLLRMILKGITT</sequence>
<dbReference type="PANTHER" id="PTHR30055:SF195">
    <property type="entry name" value="FATTY ACID METABOLISM REGULATOR PROTEIN"/>
    <property type="match status" value="1"/>
</dbReference>
<dbReference type="InterPro" id="IPR013570">
    <property type="entry name" value="Tscrpt_reg_YsiA_C"/>
</dbReference>
<comment type="caution">
    <text evidence="4">The sequence shown here is derived from an EMBL/GenBank/DDBJ whole genome shotgun (WGS) entry which is preliminary data.</text>
</comment>
<dbReference type="GO" id="GO:0000976">
    <property type="term" value="F:transcription cis-regulatory region binding"/>
    <property type="evidence" value="ECO:0007669"/>
    <property type="project" value="TreeGrafter"/>
</dbReference>
<dbReference type="PROSITE" id="PS50977">
    <property type="entry name" value="HTH_TETR_2"/>
    <property type="match status" value="1"/>
</dbReference>
<evidence type="ECO:0000259" key="3">
    <source>
        <dbReference type="PROSITE" id="PS50977"/>
    </source>
</evidence>
<dbReference type="EMBL" id="WXEX01000009">
    <property type="protein sequence ID" value="MZP43631.1"/>
    <property type="molecule type" value="Genomic_DNA"/>
</dbReference>